<dbReference type="RefSeq" id="XP_025560872.1">
    <property type="nucleotide sequence ID" value="XM_025708985.1"/>
</dbReference>
<dbReference type="AlphaFoldDB" id="A0A319BVC1"/>
<dbReference type="Proteomes" id="UP000248405">
    <property type="component" value="Unassembled WGS sequence"/>
</dbReference>
<evidence type="ECO:0000313" key="1">
    <source>
        <dbReference type="EMBL" id="PYH67078.1"/>
    </source>
</evidence>
<dbReference type="GeneID" id="37213577"/>
<proteinExistence type="predicted"/>
<name>A0A319BVC1_ASPVC</name>
<reference evidence="1" key="1">
    <citation type="submission" date="2016-12" db="EMBL/GenBank/DDBJ databases">
        <title>The genomes of Aspergillus section Nigri reveals drivers in fungal speciation.</title>
        <authorList>
            <consortium name="DOE Joint Genome Institute"/>
            <person name="Vesth T.C."/>
            <person name="Nybo J."/>
            <person name="Theobald S."/>
            <person name="Brandl J."/>
            <person name="Frisvad J.C."/>
            <person name="Nielsen K.F."/>
            <person name="Lyhne E.K."/>
            <person name="Kogle M.E."/>
            <person name="Kuo A."/>
            <person name="Riley R."/>
            <person name="Clum A."/>
            <person name="Nolan M."/>
            <person name="Lipzen A."/>
            <person name="Salamov A."/>
            <person name="Henrissat B."/>
            <person name="Wiebenga A."/>
            <person name="De Vries R.P."/>
            <person name="Grigoriev I.V."/>
            <person name="Mortensen U.H."/>
            <person name="Andersen M.R."/>
            <person name="Baker S.E."/>
        </authorList>
    </citation>
    <scope>NUCLEOTIDE SEQUENCE [LARGE SCALE GENOMIC DNA]</scope>
    <source>
        <strain evidence="1">CBS 113365</strain>
    </source>
</reference>
<dbReference type="EMBL" id="KZ821631">
    <property type="protein sequence ID" value="PYH67078.1"/>
    <property type="molecule type" value="Genomic_DNA"/>
</dbReference>
<sequence length="152" mass="17094">MLYSEQFTSDMNLPADGASPESFSLFCPCCTSSPSEMNALFNISYLSAELEEQLLRTLTFYLSLFFCIQAIAVLPHNSQVTKNWLLIKLLCHHVFTVLPNQGIIRRVSLLYHARANPGDVLLITAYPDNKLMAIITVLYNRPVLGGTADMRY</sequence>
<accession>A0A319BVC1</accession>
<protein>
    <submittedName>
        <fullName evidence="1">Uncharacterized protein</fullName>
    </submittedName>
</protein>
<evidence type="ECO:0000313" key="2">
    <source>
        <dbReference type="Proteomes" id="UP000248405"/>
    </source>
</evidence>
<gene>
    <name evidence="1" type="ORF">BO88DRAFT_427260</name>
</gene>
<keyword evidence="2" id="KW-1185">Reference proteome</keyword>
<organism evidence="1 2">
    <name type="scientific">Aspergillus vadensis (strain CBS 113365 / IMI 142717 / IBT 24658)</name>
    <dbReference type="NCBI Taxonomy" id="1448311"/>
    <lineage>
        <taxon>Eukaryota</taxon>
        <taxon>Fungi</taxon>
        <taxon>Dikarya</taxon>
        <taxon>Ascomycota</taxon>
        <taxon>Pezizomycotina</taxon>
        <taxon>Eurotiomycetes</taxon>
        <taxon>Eurotiomycetidae</taxon>
        <taxon>Eurotiales</taxon>
        <taxon>Aspergillaceae</taxon>
        <taxon>Aspergillus</taxon>
        <taxon>Aspergillus subgen. Circumdati</taxon>
    </lineage>
</organism>
<dbReference type="OrthoDB" id="4486134at2759"/>